<evidence type="ECO:0000313" key="6">
    <source>
        <dbReference type="Proteomes" id="UP001321749"/>
    </source>
</evidence>
<gene>
    <name evidence="5" type="ORF">QBC42DRAFT_315466</name>
</gene>
<dbReference type="InterPro" id="IPR013024">
    <property type="entry name" value="GGCT-like"/>
</dbReference>
<dbReference type="PANTHER" id="PTHR31544:SF4">
    <property type="entry name" value="GAMMA-GLUTAMYLCYCLOTRANSFERASE-RELATED"/>
    <property type="match status" value="1"/>
</dbReference>
<evidence type="ECO:0000256" key="1">
    <source>
        <dbReference type="ARBA" id="ARBA00008861"/>
    </source>
</evidence>
<dbReference type="GO" id="GO:0016740">
    <property type="term" value="F:transferase activity"/>
    <property type="evidence" value="ECO:0007669"/>
    <property type="project" value="UniProtKB-KW"/>
</dbReference>
<reference evidence="5" key="2">
    <citation type="submission" date="2023-06" db="EMBL/GenBank/DDBJ databases">
        <authorList>
            <consortium name="Lawrence Berkeley National Laboratory"/>
            <person name="Mondo S.J."/>
            <person name="Hensen N."/>
            <person name="Bonometti L."/>
            <person name="Westerberg I."/>
            <person name="Brannstrom I.O."/>
            <person name="Guillou S."/>
            <person name="Cros-Aarteil S."/>
            <person name="Calhoun S."/>
            <person name="Haridas S."/>
            <person name="Kuo A."/>
            <person name="Pangilinan J."/>
            <person name="Riley R."/>
            <person name="Labutti K."/>
            <person name="Andreopoulos B."/>
            <person name="Lipzen A."/>
            <person name="Chen C."/>
            <person name="Yanf M."/>
            <person name="Daum C."/>
            <person name="Ng V."/>
            <person name="Clum A."/>
            <person name="Steindorff A."/>
            <person name="Ohm R."/>
            <person name="Martin F."/>
            <person name="Silar P."/>
            <person name="Natvig D."/>
            <person name="Lalanne C."/>
            <person name="Gautier V."/>
            <person name="Ament-Velasquez S.L."/>
            <person name="Kruys A."/>
            <person name="Hutchinson M.I."/>
            <person name="Powell A.J."/>
            <person name="Barry K."/>
            <person name="Miller A.N."/>
            <person name="Grigoriev I.V."/>
            <person name="Debuchy R."/>
            <person name="Gladieux P."/>
            <person name="Thoren M.H."/>
            <person name="Johannesson H."/>
        </authorList>
    </citation>
    <scope>NUCLEOTIDE SEQUENCE</scope>
    <source>
        <strain evidence="5">PSN324</strain>
    </source>
</reference>
<dbReference type="InterPro" id="IPR045038">
    <property type="entry name" value="AIG2-like"/>
</dbReference>
<feature type="domain" description="Gamma-glutamylcyclotransferase AIG2-like" evidence="4">
    <location>
        <begin position="239"/>
        <end position="338"/>
    </location>
</feature>
<proteinExistence type="inferred from homology"/>
<dbReference type="InterPro" id="IPR009288">
    <property type="entry name" value="AIG2-like_dom"/>
</dbReference>
<keyword evidence="2" id="KW-0808">Transferase</keyword>
<organism evidence="5 6">
    <name type="scientific">Cladorrhinum samala</name>
    <dbReference type="NCBI Taxonomy" id="585594"/>
    <lineage>
        <taxon>Eukaryota</taxon>
        <taxon>Fungi</taxon>
        <taxon>Dikarya</taxon>
        <taxon>Ascomycota</taxon>
        <taxon>Pezizomycotina</taxon>
        <taxon>Sordariomycetes</taxon>
        <taxon>Sordariomycetidae</taxon>
        <taxon>Sordariales</taxon>
        <taxon>Podosporaceae</taxon>
        <taxon>Cladorrhinum</taxon>
    </lineage>
</organism>
<name>A0AAV9HWV1_9PEZI</name>
<evidence type="ECO:0000259" key="4">
    <source>
        <dbReference type="Pfam" id="PF06094"/>
    </source>
</evidence>
<dbReference type="SUPFAM" id="SSF110857">
    <property type="entry name" value="Gamma-glutamyl cyclotransferase-like"/>
    <property type="match status" value="1"/>
</dbReference>
<protein>
    <recommendedName>
        <fullName evidence="3">Putative gamma-glutamylcyclotransferase</fullName>
    </recommendedName>
</protein>
<keyword evidence="6" id="KW-1185">Reference proteome</keyword>
<evidence type="ECO:0000256" key="2">
    <source>
        <dbReference type="ARBA" id="ARBA00022679"/>
    </source>
</evidence>
<dbReference type="Proteomes" id="UP001321749">
    <property type="component" value="Unassembled WGS sequence"/>
</dbReference>
<accession>A0AAV9HWV1</accession>
<dbReference type="Gene3D" id="3.10.490.10">
    <property type="entry name" value="Gamma-glutamyl cyclotransferase-like"/>
    <property type="match status" value="1"/>
</dbReference>
<dbReference type="Pfam" id="PF06094">
    <property type="entry name" value="GGACT"/>
    <property type="match status" value="1"/>
</dbReference>
<dbReference type="AlphaFoldDB" id="A0AAV9HWV1"/>
<dbReference type="EMBL" id="MU864942">
    <property type="protein sequence ID" value="KAK4465147.1"/>
    <property type="molecule type" value="Genomic_DNA"/>
</dbReference>
<sequence>MEDLDFLESMAQAAIQMDSLGIDDAKAADDMIRRWQTVFGYSRAEAAQQIEEKRRDLGGRVTLSAEAWEAISADKEAQGYDKETYEHACWLAKTAGSSSRQASTTRTAVQKSHVAPPRPAYFLLKLDGPLSDVASLKAAIGHGAVTKTFAGQDDSGSPATFCRVDSLGRDKVLAYIDALGVSFSPVFVRDSKAEKSLSSFSIYPTLGIDSTLPQHRIGSSWLNGFRLPLPKQDQYPVWYFFYGTLAQPEVLKRLLRLDHEPAYRKARLFGGVLKTWGGKYKALVDGADDAVRLSTSAPAGVVKGSAFLVQDEEQEDALCYYETDCYEVVRCDVHMDGDEENEKDNGGGEVVKGLTFRFVGELDC</sequence>
<comment type="similarity">
    <text evidence="1">Belongs to the gamma-glutamylcyclotransferase family.</text>
</comment>
<comment type="caution">
    <text evidence="5">The sequence shown here is derived from an EMBL/GenBank/DDBJ whole genome shotgun (WGS) entry which is preliminary data.</text>
</comment>
<reference evidence="5" key="1">
    <citation type="journal article" date="2023" name="Mol. Phylogenet. Evol.">
        <title>Genome-scale phylogeny and comparative genomics of the fungal order Sordariales.</title>
        <authorList>
            <person name="Hensen N."/>
            <person name="Bonometti L."/>
            <person name="Westerberg I."/>
            <person name="Brannstrom I.O."/>
            <person name="Guillou S."/>
            <person name="Cros-Aarteil S."/>
            <person name="Calhoun S."/>
            <person name="Haridas S."/>
            <person name="Kuo A."/>
            <person name="Mondo S."/>
            <person name="Pangilinan J."/>
            <person name="Riley R."/>
            <person name="LaButti K."/>
            <person name="Andreopoulos B."/>
            <person name="Lipzen A."/>
            <person name="Chen C."/>
            <person name="Yan M."/>
            <person name="Daum C."/>
            <person name="Ng V."/>
            <person name="Clum A."/>
            <person name="Steindorff A."/>
            <person name="Ohm R.A."/>
            <person name="Martin F."/>
            <person name="Silar P."/>
            <person name="Natvig D.O."/>
            <person name="Lalanne C."/>
            <person name="Gautier V."/>
            <person name="Ament-Velasquez S.L."/>
            <person name="Kruys A."/>
            <person name="Hutchinson M.I."/>
            <person name="Powell A.J."/>
            <person name="Barry K."/>
            <person name="Miller A.N."/>
            <person name="Grigoriev I.V."/>
            <person name="Debuchy R."/>
            <person name="Gladieux P."/>
            <person name="Hiltunen Thoren M."/>
            <person name="Johannesson H."/>
        </authorList>
    </citation>
    <scope>NUCLEOTIDE SEQUENCE</scope>
    <source>
        <strain evidence="5">PSN324</strain>
    </source>
</reference>
<dbReference type="InterPro" id="IPR036568">
    <property type="entry name" value="GGCT-like_sf"/>
</dbReference>
<dbReference type="PANTHER" id="PTHR31544">
    <property type="entry name" value="AIG2-LIKE PROTEIN D"/>
    <property type="match status" value="1"/>
</dbReference>
<evidence type="ECO:0000313" key="5">
    <source>
        <dbReference type="EMBL" id="KAK4465147.1"/>
    </source>
</evidence>
<dbReference type="CDD" id="cd06661">
    <property type="entry name" value="GGCT_like"/>
    <property type="match status" value="1"/>
</dbReference>
<evidence type="ECO:0000256" key="3">
    <source>
        <dbReference type="ARBA" id="ARBA00030602"/>
    </source>
</evidence>